<reference evidence="2 3" key="1">
    <citation type="journal article" date="2014" name="Am. J. Bot.">
        <title>Genome assembly and annotation for red clover (Trifolium pratense; Fabaceae).</title>
        <authorList>
            <person name="Istvanek J."/>
            <person name="Jaros M."/>
            <person name="Krenek A."/>
            <person name="Repkova J."/>
        </authorList>
    </citation>
    <scope>NUCLEOTIDE SEQUENCE [LARGE SCALE GENOMIC DNA]</scope>
    <source>
        <strain evidence="3">cv. Tatra</strain>
        <tissue evidence="2">Young leaves</tissue>
    </source>
</reference>
<sequence>MAPRNQPPPEPPSLQQLQESINALTVAFTAFQSTQDERHTDYLASFESLNTQISPQPSPSNTRAASSNTAGDLTFKPPKLRLLPFDGTSPLDWVFQANQFFTHYAIPPYQRLAHIASYMSGDALAWFQWMYNNNLLSTWEAFTAALEVRFGPS</sequence>
<proteinExistence type="predicted"/>
<evidence type="ECO:0000313" key="3">
    <source>
        <dbReference type="Proteomes" id="UP000236291"/>
    </source>
</evidence>
<evidence type="ECO:0000313" key="2">
    <source>
        <dbReference type="EMBL" id="PNX81391.1"/>
    </source>
</evidence>
<protein>
    <recommendedName>
        <fullName evidence="4">Retrotransposon gag domain-containing protein</fullName>
    </recommendedName>
</protein>
<name>A0A2K3LS82_TRIPR</name>
<feature type="region of interest" description="Disordered" evidence="1">
    <location>
        <begin position="50"/>
        <end position="72"/>
    </location>
</feature>
<feature type="compositionally biased region" description="Polar residues" evidence="1">
    <location>
        <begin position="50"/>
        <end position="71"/>
    </location>
</feature>
<feature type="non-terminal residue" evidence="2">
    <location>
        <position position="153"/>
    </location>
</feature>
<organism evidence="2 3">
    <name type="scientific">Trifolium pratense</name>
    <name type="common">Red clover</name>
    <dbReference type="NCBI Taxonomy" id="57577"/>
    <lineage>
        <taxon>Eukaryota</taxon>
        <taxon>Viridiplantae</taxon>
        <taxon>Streptophyta</taxon>
        <taxon>Embryophyta</taxon>
        <taxon>Tracheophyta</taxon>
        <taxon>Spermatophyta</taxon>
        <taxon>Magnoliopsida</taxon>
        <taxon>eudicotyledons</taxon>
        <taxon>Gunneridae</taxon>
        <taxon>Pentapetalae</taxon>
        <taxon>rosids</taxon>
        <taxon>fabids</taxon>
        <taxon>Fabales</taxon>
        <taxon>Fabaceae</taxon>
        <taxon>Papilionoideae</taxon>
        <taxon>50 kb inversion clade</taxon>
        <taxon>NPAAA clade</taxon>
        <taxon>Hologalegina</taxon>
        <taxon>IRL clade</taxon>
        <taxon>Trifolieae</taxon>
        <taxon>Trifolium</taxon>
    </lineage>
</organism>
<dbReference type="Proteomes" id="UP000236291">
    <property type="component" value="Unassembled WGS sequence"/>
</dbReference>
<accession>A0A2K3LS82</accession>
<evidence type="ECO:0008006" key="4">
    <source>
        <dbReference type="Google" id="ProtNLM"/>
    </source>
</evidence>
<comment type="caution">
    <text evidence="2">The sequence shown here is derived from an EMBL/GenBank/DDBJ whole genome shotgun (WGS) entry which is preliminary data.</text>
</comment>
<reference evidence="2 3" key="2">
    <citation type="journal article" date="2017" name="Front. Plant Sci.">
        <title>Gene Classification and Mining of Molecular Markers Useful in Red Clover (Trifolium pratense) Breeding.</title>
        <authorList>
            <person name="Istvanek J."/>
            <person name="Dluhosova J."/>
            <person name="Dluhos P."/>
            <person name="Patkova L."/>
            <person name="Nedelnik J."/>
            <person name="Repkova J."/>
        </authorList>
    </citation>
    <scope>NUCLEOTIDE SEQUENCE [LARGE SCALE GENOMIC DNA]</scope>
    <source>
        <strain evidence="3">cv. Tatra</strain>
        <tissue evidence="2">Young leaves</tissue>
    </source>
</reference>
<gene>
    <name evidence="2" type="ORF">L195_g037409</name>
</gene>
<dbReference type="EMBL" id="ASHM01039826">
    <property type="protein sequence ID" value="PNX81391.1"/>
    <property type="molecule type" value="Genomic_DNA"/>
</dbReference>
<dbReference type="AlphaFoldDB" id="A0A2K3LS82"/>
<evidence type="ECO:0000256" key="1">
    <source>
        <dbReference type="SAM" id="MobiDB-lite"/>
    </source>
</evidence>